<evidence type="ECO:0000313" key="1">
    <source>
        <dbReference type="EMBL" id="MDT0306854.1"/>
    </source>
</evidence>
<comment type="caution">
    <text evidence="1">The sequence shown here is derived from an EMBL/GenBank/DDBJ whole genome shotgun (WGS) entry which is preliminary data.</text>
</comment>
<sequence length="113" mass="11724">MTDDPARTEPPPRRRVLDRALLTTALALVAAAGFAVGRATAPADASGNAACEDAQAAFRAALDDADSAPADDIEVRFYTAVAANTAVQNPDCFTAEDRAAAQTYLDAVERTSP</sequence>
<accession>A0ABU2L5M3</accession>
<dbReference type="InterPro" id="IPR006311">
    <property type="entry name" value="TAT_signal"/>
</dbReference>
<reference evidence="2" key="1">
    <citation type="submission" date="2023-07" db="EMBL/GenBank/DDBJ databases">
        <title>30 novel species of actinomycetes from the DSMZ collection.</title>
        <authorList>
            <person name="Nouioui I."/>
        </authorList>
    </citation>
    <scope>NUCLEOTIDE SEQUENCE [LARGE SCALE GENOMIC DNA]</scope>
    <source>
        <strain evidence="2">DSM 44917</strain>
    </source>
</reference>
<name>A0ABU2L5M3_9ACTN</name>
<gene>
    <name evidence="1" type="ORF">RM780_07740</name>
</gene>
<evidence type="ECO:0000313" key="2">
    <source>
        <dbReference type="Proteomes" id="UP001183388"/>
    </source>
</evidence>
<dbReference type="RefSeq" id="WP_311629793.1">
    <property type="nucleotide sequence ID" value="NZ_JAVREN010000008.1"/>
</dbReference>
<dbReference type="EMBL" id="JAVREN010000008">
    <property type="protein sequence ID" value="MDT0306854.1"/>
    <property type="molecule type" value="Genomic_DNA"/>
</dbReference>
<proteinExistence type="predicted"/>
<dbReference type="PROSITE" id="PS51318">
    <property type="entry name" value="TAT"/>
    <property type="match status" value="1"/>
</dbReference>
<protein>
    <submittedName>
        <fullName evidence="1">Uncharacterized protein</fullName>
    </submittedName>
</protein>
<organism evidence="1 2">
    <name type="scientific">Streptomyces boetiae</name>
    <dbReference type="NCBI Taxonomy" id="3075541"/>
    <lineage>
        <taxon>Bacteria</taxon>
        <taxon>Bacillati</taxon>
        <taxon>Actinomycetota</taxon>
        <taxon>Actinomycetes</taxon>
        <taxon>Kitasatosporales</taxon>
        <taxon>Streptomycetaceae</taxon>
        <taxon>Streptomyces</taxon>
    </lineage>
</organism>
<dbReference type="Proteomes" id="UP001183388">
    <property type="component" value="Unassembled WGS sequence"/>
</dbReference>
<keyword evidence="2" id="KW-1185">Reference proteome</keyword>